<protein>
    <submittedName>
        <fullName evidence="1">YbaB/EbfC family nucleoid-associated protein</fullName>
    </submittedName>
</protein>
<dbReference type="EMBL" id="VOOS01000002">
    <property type="protein sequence ID" value="TXB65770.1"/>
    <property type="molecule type" value="Genomic_DNA"/>
</dbReference>
<gene>
    <name evidence="1" type="ORF">FRY74_04175</name>
</gene>
<dbReference type="OrthoDB" id="1149219at2"/>
<reference evidence="1 2" key="1">
    <citation type="submission" date="2019-08" db="EMBL/GenBank/DDBJ databases">
        <title>Genome of Vicingus serpentipes NCIMB 15042.</title>
        <authorList>
            <person name="Bowman J.P."/>
        </authorList>
    </citation>
    <scope>NUCLEOTIDE SEQUENCE [LARGE SCALE GENOMIC DNA]</scope>
    <source>
        <strain evidence="1 2">NCIMB 15042</strain>
    </source>
</reference>
<dbReference type="AlphaFoldDB" id="A0A5C6RW13"/>
<dbReference type="RefSeq" id="WP_147098936.1">
    <property type="nucleotide sequence ID" value="NZ_VOOS01000002.1"/>
</dbReference>
<dbReference type="GO" id="GO:0003677">
    <property type="term" value="F:DNA binding"/>
    <property type="evidence" value="ECO:0007669"/>
    <property type="project" value="InterPro"/>
</dbReference>
<dbReference type="PIRSF" id="PIRSF004555">
    <property type="entry name" value="UCP004555"/>
    <property type="match status" value="1"/>
</dbReference>
<proteinExistence type="predicted"/>
<organism evidence="1 2">
    <name type="scientific">Vicingus serpentipes</name>
    <dbReference type="NCBI Taxonomy" id="1926625"/>
    <lineage>
        <taxon>Bacteria</taxon>
        <taxon>Pseudomonadati</taxon>
        <taxon>Bacteroidota</taxon>
        <taxon>Flavobacteriia</taxon>
        <taxon>Flavobacteriales</taxon>
        <taxon>Vicingaceae</taxon>
        <taxon>Vicingus</taxon>
    </lineage>
</organism>
<keyword evidence="2" id="KW-1185">Reference proteome</keyword>
<sequence length="105" mass="11409">MLGNFFNKKMLGKMGAMQEQLEEIKAKLDKITVIGEADGGICRVIATGNRTIKEITLLDNFHQSATKQEIESAITQASNRALEQATRVEQGEMSQAAMSILPGLG</sequence>
<dbReference type="Pfam" id="PF02575">
    <property type="entry name" value="YbaB_DNA_bd"/>
    <property type="match status" value="1"/>
</dbReference>
<dbReference type="SUPFAM" id="SSF82607">
    <property type="entry name" value="YbaB-like"/>
    <property type="match status" value="1"/>
</dbReference>
<comment type="caution">
    <text evidence="1">The sequence shown here is derived from an EMBL/GenBank/DDBJ whole genome shotgun (WGS) entry which is preliminary data.</text>
</comment>
<evidence type="ECO:0000313" key="1">
    <source>
        <dbReference type="EMBL" id="TXB65770.1"/>
    </source>
</evidence>
<name>A0A5C6RW13_9FLAO</name>
<dbReference type="Gene3D" id="3.30.1310.10">
    <property type="entry name" value="Nucleoid-associated protein YbaB-like domain"/>
    <property type="match status" value="1"/>
</dbReference>
<evidence type="ECO:0000313" key="2">
    <source>
        <dbReference type="Proteomes" id="UP000321721"/>
    </source>
</evidence>
<dbReference type="InterPro" id="IPR004401">
    <property type="entry name" value="YbaB/EbfC"/>
</dbReference>
<dbReference type="InterPro" id="IPR036894">
    <property type="entry name" value="YbaB-like_sf"/>
</dbReference>
<dbReference type="Proteomes" id="UP000321721">
    <property type="component" value="Unassembled WGS sequence"/>
</dbReference>
<accession>A0A5C6RW13</accession>